<gene>
    <name evidence="1" type="ORF">F1599_18285</name>
</gene>
<evidence type="ECO:0000313" key="1">
    <source>
        <dbReference type="EMBL" id="KAA6119853.1"/>
    </source>
</evidence>
<organism evidence="1 2">
    <name type="scientific">Cupriavidus cauae</name>
    <dbReference type="NCBI Taxonomy" id="2608999"/>
    <lineage>
        <taxon>Bacteria</taxon>
        <taxon>Pseudomonadati</taxon>
        <taxon>Pseudomonadota</taxon>
        <taxon>Betaproteobacteria</taxon>
        <taxon>Burkholderiales</taxon>
        <taxon>Burkholderiaceae</taxon>
        <taxon>Cupriavidus</taxon>
    </lineage>
</organism>
<dbReference type="EMBL" id="VWRN01000048">
    <property type="protein sequence ID" value="KAA6119853.1"/>
    <property type="molecule type" value="Genomic_DNA"/>
</dbReference>
<keyword evidence="2" id="KW-1185">Reference proteome</keyword>
<evidence type="ECO:0000313" key="2">
    <source>
        <dbReference type="Proteomes" id="UP000324324"/>
    </source>
</evidence>
<proteinExistence type="predicted"/>
<reference evidence="1 2" key="1">
    <citation type="submission" date="2019-09" db="EMBL/GenBank/DDBJ databases">
        <title>Isolation of a novel species in the genus Cupriavidus from patients with sepsis using whole genome sequencing.</title>
        <authorList>
            <person name="Kweon O.J."/>
            <person name="Lee M.-K."/>
        </authorList>
    </citation>
    <scope>NUCLEOTIDE SEQUENCE [LARGE SCALE GENOMIC DNA]</scope>
    <source>
        <strain evidence="1 2">MKL-01</strain>
    </source>
</reference>
<comment type="caution">
    <text evidence="1">The sequence shown here is derived from an EMBL/GenBank/DDBJ whole genome shotgun (WGS) entry which is preliminary data.</text>
</comment>
<dbReference type="AlphaFoldDB" id="A0A5M8A9F9"/>
<sequence>MARELMEQSTCTEQVKPRRRRPYVALTAIAAALMLTYGVARHLAWAASTPGDPQQFTVHVDRDKAPWQRPVITLREGVPAHIQVQTQLSGVLMVHEIPGAFAACGSGNTQSLDIFPVDITGRFSLHFHSNDGDQIEVATIEIYPR</sequence>
<dbReference type="Proteomes" id="UP000324324">
    <property type="component" value="Unassembled WGS sequence"/>
</dbReference>
<protein>
    <submittedName>
        <fullName evidence="1">Uncharacterized protein</fullName>
    </submittedName>
</protein>
<accession>A0A5M8A9F9</accession>
<name>A0A5M8A9F9_9BURK</name>